<dbReference type="AlphaFoldDB" id="A0A2P2P4B2"/>
<evidence type="ECO:0000313" key="1">
    <source>
        <dbReference type="EMBL" id="MBX49461.1"/>
    </source>
</evidence>
<sequence>MHIQEEDSRKENQQLAIKNLQKHSYLFTQRPTKIMHEHIASNFAEYD</sequence>
<protein>
    <submittedName>
        <fullName evidence="1">Uncharacterized protein</fullName>
    </submittedName>
</protein>
<proteinExistence type="predicted"/>
<organism evidence="1">
    <name type="scientific">Rhizophora mucronata</name>
    <name type="common">Asiatic mangrove</name>
    <dbReference type="NCBI Taxonomy" id="61149"/>
    <lineage>
        <taxon>Eukaryota</taxon>
        <taxon>Viridiplantae</taxon>
        <taxon>Streptophyta</taxon>
        <taxon>Embryophyta</taxon>
        <taxon>Tracheophyta</taxon>
        <taxon>Spermatophyta</taxon>
        <taxon>Magnoliopsida</taxon>
        <taxon>eudicotyledons</taxon>
        <taxon>Gunneridae</taxon>
        <taxon>Pentapetalae</taxon>
        <taxon>rosids</taxon>
        <taxon>fabids</taxon>
        <taxon>Malpighiales</taxon>
        <taxon>Rhizophoraceae</taxon>
        <taxon>Rhizophora</taxon>
    </lineage>
</organism>
<reference evidence="1" key="1">
    <citation type="submission" date="2018-02" db="EMBL/GenBank/DDBJ databases">
        <title>Rhizophora mucronata_Transcriptome.</title>
        <authorList>
            <person name="Meera S.P."/>
            <person name="Sreeshan A."/>
            <person name="Augustine A."/>
        </authorList>
    </citation>
    <scope>NUCLEOTIDE SEQUENCE</scope>
    <source>
        <tissue evidence="1">Leaf</tissue>
    </source>
</reference>
<dbReference type="EMBL" id="GGEC01068977">
    <property type="protein sequence ID" value="MBX49461.1"/>
    <property type="molecule type" value="Transcribed_RNA"/>
</dbReference>
<accession>A0A2P2P4B2</accession>
<name>A0A2P2P4B2_RHIMU</name>